<keyword evidence="2" id="KW-1003">Cell membrane</keyword>
<proteinExistence type="predicted"/>
<dbReference type="EMBL" id="CP019650">
    <property type="protein sequence ID" value="AQQ68400.1"/>
    <property type="molecule type" value="Genomic_DNA"/>
</dbReference>
<keyword evidence="3 6" id="KW-0812">Transmembrane</keyword>
<feature type="transmembrane region" description="Helical" evidence="6">
    <location>
        <begin position="71"/>
        <end position="91"/>
    </location>
</feature>
<evidence type="ECO:0000313" key="8">
    <source>
        <dbReference type="EMBL" id="AQQ68400.1"/>
    </source>
</evidence>
<evidence type="ECO:0000256" key="2">
    <source>
        <dbReference type="ARBA" id="ARBA00022475"/>
    </source>
</evidence>
<dbReference type="Proteomes" id="UP000188219">
    <property type="component" value="Chromosome"/>
</dbReference>
<dbReference type="Pfam" id="PF06271">
    <property type="entry name" value="RDD"/>
    <property type="match status" value="1"/>
</dbReference>
<dbReference type="STRING" id="260552.Mag101_12735"/>
<accession>A0A1Q2M6Z9</accession>
<dbReference type="PANTHER" id="PTHR36115">
    <property type="entry name" value="PROLINE-RICH ANTIGEN HOMOLOG-RELATED"/>
    <property type="match status" value="1"/>
</dbReference>
<dbReference type="RefSeq" id="WP_077405609.1">
    <property type="nucleotide sequence ID" value="NZ_CP019650.1"/>
</dbReference>
<evidence type="ECO:0000313" key="9">
    <source>
        <dbReference type="Proteomes" id="UP000188219"/>
    </source>
</evidence>
<dbReference type="PANTHER" id="PTHR36115:SF10">
    <property type="entry name" value="RDD DOMAIN-CONTAINING PROTEIN"/>
    <property type="match status" value="1"/>
</dbReference>
<feature type="domain" description="RDD" evidence="7">
    <location>
        <begin position="16"/>
        <end position="152"/>
    </location>
</feature>
<reference evidence="8" key="1">
    <citation type="submission" date="2017-02" db="EMBL/GenBank/DDBJ databases">
        <title>Genome of Microbulbifer agarilyticus GP101.</title>
        <authorList>
            <person name="Jung J."/>
            <person name="Bae S.S."/>
            <person name="Baek K."/>
        </authorList>
    </citation>
    <scope>NUCLEOTIDE SEQUENCE [LARGE SCALE GENOMIC DNA]</scope>
    <source>
        <strain evidence="8">GP101</strain>
    </source>
</reference>
<keyword evidence="9" id="KW-1185">Reference proteome</keyword>
<protein>
    <submittedName>
        <fullName evidence="8">Preprotein translocase subunit SecF</fullName>
    </submittedName>
</protein>
<dbReference type="eggNOG" id="COG1714">
    <property type="taxonomic scope" value="Bacteria"/>
</dbReference>
<feature type="transmembrane region" description="Helical" evidence="6">
    <location>
        <begin position="112"/>
        <end position="137"/>
    </location>
</feature>
<sequence>MSDTVKSPIEFNHLPYAGVVPRLISLIYDALIVAGLWMVYGFFALLVATTFGGLQCQPEHIDYTPCVGGPLYQLGLLFVTAGYFFWSWRAAGQTIGMRAWRLMVANNNGVQLSWYQCCIRALVGPLSVACLGLGYFWGYFRPDRASWHDLASDSEVRQLPKKKKKKSL</sequence>
<evidence type="ECO:0000259" key="7">
    <source>
        <dbReference type="Pfam" id="PF06271"/>
    </source>
</evidence>
<evidence type="ECO:0000256" key="6">
    <source>
        <dbReference type="SAM" id="Phobius"/>
    </source>
</evidence>
<keyword evidence="5 6" id="KW-0472">Membrane</keyword>
<dbReference type="GO" id="GO:0005886">
    <property type="term" value="C:plasma membrane"/>
    <property type="evidence" value="ECO:0007669"/>
    <property type="project" value="UniProtKB-SubCell"/>
</dbReference>
<organism evidence="8 9">
    <name type="scientific">Microbulbifer agarilyticus</name>
    <dbReference type="NCBI Taxonomy" id="260552"/>
    <lineage>
        <taxon>Bacteria</taxon>
        <taxon>Pseudomonadati</taxon>
        <taxon>Pseudomonadota</taxon>
        <taxon>Gammaproteobacteria</taxon>
        <taxon>Cellvibrionales</taxon>
        <taxon>Microbulbiferaceae</taxon>
        <taxon>Microbulbifer</taxon>
    </lineage>
</organism>
<name>A0A1Q2M6Z9_9GAMM</name>
<dbReference type="InterPro" id="IPR010432">
    <property type="entry name" value="RDD"/>
</dbReference>
<evidence type="ECO:0000256" key="3">
    <source>
        <dbReference type="ARBA" id="ARBA00022692"/>
    </source>
</evidence>
<gene>
    <name evidence="8" type="ORF">Mag101_12735</name>
</gene>
<dbReference type="InterPro" id="IPR051791">
    <property type="entry name" value="Pra-immunoreactive"/>
</dbReference>
<feature type="transmembrane region" description="Helical" evidence="6">
    <location>
        <begin position="26"/>
        <end position="51"/>
    </location>
</feature>
<evidence type="ECO:0000256" key="1">
    <source>
        <dbReference type="ARBA" id="ARBA00004651"/>
    </source>
</evidence>
<evidence type="ECO:0000256" key="5">
    <source>
        <dbReference type="ARBA" id="ARBA00023136"/>
    </source>
</evidence>
<dbReference type="OrthoDB" id="9793824at2"/>
<keyword evidence="4 6" id="KW-1133">Transmembrane helix</keyword>
<evidence type="ECO:0000256" key="4">
    <source>
        <dbReference type="ARBA" id="ARBA00022989"/>
    </source>
</evidence>
<dbReference type="AlphaFoldDB" id="A0A1Q2M6Z9"/>
<dbReference type="KEGG" id="maga:Mag101_12735"/>
<comment type="subcellular location">
    <subcellularLocation>
        <location evidence="1">Cell membrane</location>
        <topology evidence="1">Multi-pass membrane protein</topology>
    </subcellularLocation>
</comment>